<dbReference type="EMBL" id="JARKIE010000030">
    <property type="protein sequence ID" value="KAJ7697450.1"/>
    <property type="molecule type" value="Genomic_DNA"/>
</dbReference>
<feature type="compositionally biased region" description="Low complexity" evidence="1">
    <location>
        <begin position="171"/>
        <end position="192"/>
    </location>
</feature>
<sequence>MSIDAYRIRIRIPYPPPSTRAHPVAPPRRRAHPRPASLYTLGPLAPPAPYQPHPGPNATSGDAQKARRGDALRRHRTRVFASVRLPDLDSAVRADRAYARSADARAAGWGGREGCAIRGVLTTRTREVRNARNLAHARAADTRSAKDEDDSHRTALPPPSPPSLPHRTHCPIAPSPQSAQPDAPSHSPRTRG</sequence>
<evidence type="ECO:0000313" key="3">
    <source>
        <dbReference type="Proteomes" id="UP001221757"/>
    </source>
</evidence>
<dbReference type="Proteomes" id="UP001221757">
    <property type="component" value="Unassembled WGS sequence"/>
</dbReference>
<comment type="caution">
    <text evidence="2">The sequence shown here is derived from an EMBL/GenBank/DDBJ whole genome shotgun (WGS) entry which is preliminary data.</text>
</comment>
<organism evidence="2 3">
    <name type="scientific">Mycena rosella</name>
    <name type="common">Pink bonnet</name>
    <name type="synonym">Agaricus rosellus</name>
    <dbReference type="NCBI Taxonomy" id="1033263"/>
    <lineage>
        <taxon>Eukaryota</taxon>
        <taxon>Fungi</taxon>
        <taxon>Dikarya</taxon>
        <taxon>Basidiomycota</taxon>
        <taxon>Agaricomycotina</taxon>
        <taxon>Agaricomycetes</taxon>
        <taxon>Agaricomycetidae</taxon>
        <taxon>Agaricales</taxon>
        <taxon>Marasmiineae</taxon>
        <taxon>Mycenaceae</taxon>
        <taxon>Mycena</taxon>
    </lineage>
</organism>
<gene>
    <name evidence="2" type="ORF">B0H17DRAFT_1197505</name>
</gene>
<accession>A0AAD7GJ56</accession>
<proteinExistence type="predicted"/>
<feature type="compositionally biased region" description="Basic and acidic residues" evidence="1">
    <location>
        <begin position="138"/>
        <end position="153"/>
    </location>
</feature>
<keyword evidence="3" id="KW-1185">Reference proteome</keyword>
<name>A0AAD7GJ56_MYCRO</name>
<evidence type="ECO:0000256" key="1">
    <source>
        <dbReference type="SAM" id="MobiDB-lite"/>
    </source>
</evidence>
<dbReference type="AlphaFoldDB" id="A0AAD7GJ56"/>
<feature type="region of interest" description="Disordered" evidence="1">
    <location>
        <begin position="131"/>
        <end position="192"/>
    </location>
</feature>
<reference evidence="2" key="1">
    <citation type="submission" date="2023-03" db="EMBL/GenBank/DDBJ databases">
        <title>Massive genome expansion in bonnet fungi (Mycena s.s.) driven by repeated elements and novel gene families across ecological guilds.</title>
        <authorList>
            <consortium name="Lawrence Berkeley National Laboratory"/>
            <person name="Harder C.B."/>
            <person name="Miyauchi S."/>
            <person name="Viragh M."/>
            <person name="Kuo A."/>
            <person name="Thoen E."/>
            <person name="Andreopoulos B."/>
            <person name="Lu D."/>
            <person name="Skrede I."/>
            <person name="Drula E."/>
            <person name="Henrissat B."/>
            <person name="Morin E."/>
            <person name="Kohler A."/>
            <person name="Barry K."/>
            <person name="LaButti K."/>
            <person name="Morin E."/>
            <person name="Salamov A."/>
            <person name="Lipzen A."/>
            <person name="Mereny Z."/>
            <person name="Hegedus B."/>
            <person name="Baldrian P."/>
            <person name="Stursova M."/>
            <person name="Weitz H."/>
            <person name="Taylor A."/>
            <person name="Grigoriev I.V."/>
            <person name="Nagy L.G."/>
            <person name="Martin F."/>
            <person name="Kauserud H."/>
        </authorList>
    </citation>
    <scope>NUCLEOTIDE SEQUENCE</scope>
    <source>
        <strain evidence="2">CBHHK067</strain>
    </source>
</reference>
<feature type="region of interest" description="Disordered" evidence="1">
    <location>
        <begin position="14"/>
        <end position="75"/>
    </location>
</feature>
<feature type="compositionally biased region" description="Pro residues" evidence="1">
    <location>
        <begin position="44"/>
        <end position="55"/>
    </location>
</feature>
<evidence type="ECO:0000313" key="2">
    <source>
        <dbReference type="EMBL" id="KAJ7697450.1"/>
    </source>
</evidence>
<protein>
    <submittedName>
        <fullName evidence="2">Uncharacterized protein</fullName>
    </submittedName>
</protein>